<proteinExistence type="predicted"/>
<organism evidence="2 3">
    <name type="scientific">Tractidigestivibacter scatoligenes</name>
    <name type="common">Olsenella scatoligenes</name>
    <dbReference type="NCBI Taxonomy" id="1299998"/>
    <lineage>
        <taxon>Bacteria</taxon>
        <taxon>Bacillati</taxon>
        <taxon>Actinomycetota</taxon>
        <taxon>Coriobacteriia</taxon>
        <taxon>Coriobacteriales</taxon>
        <taxon>Atopobiaceae</taxon>
        <taxon>Tractidigestivibacter</taxon>
    </lineage>
</organism>
<evidence type="ECO:0000313" key="2">
    <source>
        <dbReference type="EMBL" id="KUH59087.1"/>
    </source>
</evidence>
<comment type="caution">
    <text evidence="2">The sequence shown here is derived from an EMBL/GenBank/DDBJ whole genome shotgun (WGS) entry which is preliminary data.</text>
</comment>
<feature type="transmembrane region" description="Helical" evidence="1">
    <location>
        <begin position="24"/>
        <end position="44"/>
    </location>
</feature>
<dbReference type="Proteomes" id="UP000054078">
    <property type="component" value="Unassembled WGS sequence"/>
</dbReference>
<evidence type="ECO:0000313" key="3">
    <source>
        <dbReference type="Proteomes" id="UP000054078"/>
    </source>
</evidence>
<dbReference type="EMBL" id="LOJF01000001">
    <property type="protein sequence ID" value="KUH59087.1"/>
    <property type="molecule type" value="Genomic_DNA"/>
</dbReference>
<keyword evidence="3" id="KW-1185">Reference proteome</keyword>
<dbReference type="STRING" id="1299998.AUL39_01775"/>
<evidence type="ECO:0000256" key="1">
    <source>
        <dbReference type="SAM" id="Phobius"/>
    </source>
</evidence>
<gene>
    <name evidence="2" type="ORF">AUL39_01775</name>
</gene>
<keyword evidence="1" id="KW-0812">Transmembrane</keyword>
<protein>
    <submittedName>
        <fullName evidence="2">Uncharacterized protein</fullName>
    </submittedName>
</protein>
<reference evidence="2 3" key="1">
    <citation type="submission" date="2015-12" db="EMBL/GenBank/DDBJ databases">
        <title>Draft Genome Sequence of Olsenella scatoligenes SK9K4T; a Producer of 3-Methylindole- (skatole) and 4-Methylphenol- (p-cresol) Isolated from Pig Feces.</title>
        <authorList>
            <person name="Li X."/>
            <person name="Borg B."/>
            <person name="Canibe N."/>
        </authorList>
    </citation>
    <scope>NUCLEOTIDE SEQUENCE [LARGE SCALE GENOMIC DNA]</scope>
    <source>
        <strain evidence="2 3">SK9K4</strain>
    </source>
</reference>
<accession>A0A100YX83</accession>
<name>A0A100YX83_TRASO</name>
<sequence>MPDSVGQGAKDAESPKKGCRRHKGLVVALVVVLAIAAVGGGLWWKADQDRKAAEQAAWDAAHAERTVQLTIVAPGYTSAATRIPLEITGTDLDGNSVDRTEYVGLDDPSLSLLQGDYEIRVVASPILEDGSLYSVPADSASVTVGDADETSVDETIEFATVDDPASVTDDQIAAAKAAAEADPNDDGRAETLAQAAVTWRDNAVAANKAAREAKRQQVAMDFTIAYETNAVSPSGNYTSSDSVTLISDADWHASIDPYIGSTTGSFAHGLDPSDGAYPLRAHDPEILGSDGSTYYVQYIITDWGEQSGWETEYEYSSVLLVTLDDNDLVISAAYGQ</sequence>
<keyword evidence="1" id="KW-1133">Transmembrane helix</keyword>
<dbReference type="AlphaFoldDB" id="A0A100YX83"/>
<dbReference type="RefSeq" id="WP_059052983.1">
    <property type="nucleotide sequence ID" value="NZ_LOJF01000001.1"/>
</dbReference>
<keyword evidence="1" id="KW-0472">Membrane</keyword>